<keyword evidence="10 13" id="KW-0675">Receptor</keyword>
<comment type="caution">
    <text evidence="17">The sequence shown here is derived from an EMBL/GenBank/DDBJ whole genome shotgun (WGS) entry which is preliminary data.</text>
</comment>
<dbReference type="SUPFAM" id="SSF57424">
    <property type="entry name" value="LDL receptor-like module"/>
    <property type="match status" value="3"/>
</dbReference>
<dbReference type="Pfam" id="PF13855">
    <property type="entry name" value="LRR_8"/>
    <property type="match status" value="1"/>
</dbReference>
<evidence type="ECO:0000256" key="6">
    <source>
        <dbReference type="ARBA" id="ARBA00022989"/>
    </source>
</evidence>
<dbReference type="Pfam" id="PF00001">
    <property type="entry name" value="7tm_1"/>
    <property type="match status" value="1"/>
</dbReference>
<keyword evidence="8 14" id="KW-0472">Membrane</keyword>
<dbReference type="InterPro" id="IPR036055">
    <property type="entry name" value="LDL_receptor-like_sf"/>
</dbReference>
<feature type="non-terminal residue" evidence="17">
    <location>
        <position position="1"/>
    </location>
</feature>
<dbReference type="InterPro" id="IPR017452">
    <property type="entry name" value="GPCR_Rhodpsn_7TM"/>
</dbReference>
<feature type="disulfide bond" evidence="12">
    <location>
        <begin position="469"/>
        <end position="484"/>
    </location>
</feature>
<name>A0A8S3ZFL0_9EUPU</name>
<dbReference type="SUPFAM" id="SSF81321">
    <property type="entry name" value="Family A G protein-coupled receptor-like"/>
    <property type="match status" value="1"/>
</dbReference>
<evidence type="ECO:0008006" key="19">
    <source>
        <dbReference type="Google" id="ProtNLM"/>
    </source>
</evidence>
<feature type="transmembrane region" description="Helical" evidence="14">
    <location>
        <begin position="1008"/>
        <end position="1029"/>
    </location>
</feature>
<evidence type="ECO:0000256" key="4">
    <source>
        <dbReference type="ARBA" id="ARBA00022692"/>
    </source>
</evidence>
<dbReference type="SUPFAM" id="SSF52058">
    <property type="entry name" value="L domain-like"/>
    <property type="match status" value="1"/>
</dbReference>
<feature type="disulfide bond" evidence="12">
    <location>
        <begin position="594"/>
        <end position="606"/>
    </location>
</feature>
<dbReference type="PRINTS" id="PR00237">
    <property type="entry name" value="GPCRRHODOPSN"/>
</dbReference>
<feature type="disulfide bond" evidence="12">
    <location>
        <begin position="601"/>
        <end position="619"/>
    </location>
</feature>
<feature type="disulfide bond" evidence="12">
    <location>
        <begin position="653"/>
        <end position="668"/>
    </location>
</feature>
<dbReference type="PROSITE" id="PS50041">
    <property type="entry name" value="C_TYPE_LECTIN_2"/>
    <property type="match status" value="1"/>
</dbReference>
<dbReference type="PROSITE" id="PS01209">
    <property type="entry name" value="LDLRA_1"/>
    <property type="match status" value="1"/>
</dbReference>
<sequence length="1225" mass="139549">TRGNFPLQDCRATSILMLSLLNDGIDISWKQQHELVKELNSLFYCSKSILYGATVVDQLSEHTETRHLSDWFNDKEFNDDRPYMGGYATRLEITRNVSTVLELKIGYVEHLFKEIGALVTDMAVRVGIVFLDGTSFTYEEIRNVSSIVEQRKAADVKIFVVIVGNKLVEEIVLLSDTIVLPDMELVKFGQYLLMAMCRLCSDGWFSLEHKTSLDMLSCYSIIPSPDFQSWTSESQRCSTYFHSYLAAIETAEEMLFLRKRAYEVLKRNEDPVISFHIGLRRDVSNNAKLFQWETTPGRNHPLLINHWLPGKPSRRFANNDCGVWRFTNSWTHNNNSPNVLTNITNVASSEGWADVSCQEEILSLSICEAAISRHITKTYLTENGTFEFHKAVPLFQFLRNNTQDFPVFDCGEDVGDGRYISYSMVCDFVHHCKNQRDEQACVNPRQLLTEEDTVLCKSGQRLPSSEFKCDNVKDCRDGSDEDNCEAYICKSETCHDGSCLPLRWNKEKNTSCALICNRDTCIDESQLNDGVKHCTGSEGPLDETIGALKRARTCRNEFGHFIWAPKCHFIKYRDGGIIGCRDMSHLKDCENFHCGQEYVKCYKTYCIPRHYLRDGKADCPTGEDEQLFYTGPCSDNYFACWDSQICLHPDLVCNVRPDCPLGDDELDCHELCPKGFRCVAGTVMPSDYNSTVFSKPAFSDLDRRTRYLDLSGVEMETDFLDTLLLNNIIFNLKVLIISKCRIKSLYIPKRNKNGMKPPPFMIQKLDISYNIFAIFSQPDYNYYYKHINYLNLSYNQELTLLTHLRFNVLEILDVSHTSISYLNSSVFAALPRLKHLNLSYTLISEFTGLYFDSKRTLQTLDLRGIPAEDIHDYSFHGLMISQTLYTDFFQICCPNIQGLIIASHACQTPVDADAISSCFNLLGLSIQRYILLVVASLAVLGNLTVIVYRVIWDRTVLKTGFGLFVTNLGISDFIMGVYLFIIAGADYFFRDNYVFHDKSWRTSVVCKIAGFMACLSCEASTFFVFLITLDRFLVMKFPFGQKKCSKCIKMSAVVMSWVASFLLALVPILFSFDIYSSNAMCLGLPLTNTYAKGWIYSVVVFIIFNIIMFLVIAYGQYAIFRAMSENRISKSTVNTPRSRRVEDITVAKQLSLVVLSNFLFWFPVGVMGLMSLGGHGVSSEVYGWTTVLLLPINSAANPILYTIPALMVKWERFKTGDHRTFSSSM</sequence>
<feature type="domain" description="C-type lectin" evidence="15">
    <location>
        <begin position="218"/>
        <end position="330"/>
    </location>
</feature>
<dbReference type="AlphaFoldDB" id="A0A8S3ZFL0"/>
<dbReference type="EMBL" id="CAJHNH020002168">
    <property type="protein sequence ID" value="CAG5125791.1"/>
    <property type="molecule type" value="Genomic_DNA"/>
</dbReference>
<evidence type="ECO:0000256" key="7">
    <source>
        <dbReference type="ARBA" id="ARBA00023040"/>
    </source>
</evidence>
<dbReference type="InterPro" id="IPR032675">
    <property type="entry name" value="LRR_dom_sf"/>
</dbReference>
<keyword evidence="4 13" id="KW-0812">Transmembrane</keyword>
<dbReference type="InterPro" id="IPR002172">
    <property type="entry name" value="LDrepeatLR_classA_rpt"/>
</dbReference>
<evidence type="ECO:0000256" key="14">
    <source>
        <dbReference type="SAM" id="Phobius"/>
    </source>
</evidence>
<reference evidence="17" key="1">
    <citation type="submission" date="2021-04" db="EMBL/GenBank/DDBJ databases">
        <authorList>
            <consortium name="Molecular Ecology Group"/>
        </authorList>
    </citation>
    <scope>NUCLEOTIDE SEQUENCE</scope>
</reference>
<feature type="transmembrane region" description="Helical" evidence="14">
    <location>
        <begin position="963"/>
        <end position="988"/>
    </location>
</feature>
<evidence type="ECO:0000256" key="13">
    <source>
        <dbReference type="RuleBase" id="RU000688"/>
    </source>
</evidence>
<dbReference type="GO" id="GO:0005886">
    <property type="term" value="C:plasma membrane"/>
    <property type="evidence" value="ECO:0007669"/>
    <property type="project" value="UniProtKB-SubCell"/>
</dbReference>
<evidence type="ECO:0000256" key="3">
    <source>
        <dbReference type="ARBA" id="ARBA00022614"/>
    </source>
</evidence>
<evidence type="ECO:0000259" key="15">
    <source>
        <dbReference type="PROSITE" id="PS50041"/>
    </source>
</evidence>
<evidence type="ECO:0000259" key="16">
    <source>
        <dbReference type="PROSITE" id="PS50262"/>
    </source>
</evidence>
<dbReference type="InterPro" id="IPR023415">
    <property type="entry name" value="LDLR_class-A_CS"/>
</dbReference>
<dbReference type="PANTHER" id="PTHR24372">
    <property type="entry name" value="GLYCOPROTEIN HORMONE RECEPTOR"/>
    <property type="match status" value="1"/>
</dbReference>
<dbReference type="SUPFAM" id="SSF56436">
    <property type="entry name" value="C-type lectin-like"/>
    <property type="match status" value="1"/>
</dbReference>
<dbReference type="OrthoDB" id="6154043at2759"/>
<dbReference type="PROSITE" id="PS00237">
    <property type="entry name" value="G_PROTEIN_RECEP_F1_1"/>
    <property type="match status" value="1"/>
</dbReference>
<keyword evidence="9 12" id="KW-1015">Disulfide bond</keyword>
<dbReference type="PROSITE" id="PS50068">
    <property type="entry name" value="LDLRA_2"/>
    <property type="match status" value="3"/>
</dbReference>
<dbReference type="SMART" id="SM00034">
    <property type="entry name" value="CLECT"/>
    <property type="match status" value="1"/>
</dbReference>
<dbReference type="InterPro" id="IPR016186">
    <property type="entry name" value="C-type_lectin-like/link_sf"/>
</dbReference>
<comment type="caution">
    <text evidence="12">Lacks conserved residue(s) required for the propagation of feature annotation.</text>
</comment>
<proteinExistence type="inferred from homology"/>
<keyword evidence="11 13" id="KW-0807">Transducer</keyword>
<dbReference type="Pfam" id="PF00057">
    <property type="entry name" value="Ldl_recept_a"/>
    <property type="match status" value="2"/>
</dbReference>
<dbReference type="SMART" id="SM00192">
    <property type="entry name" value="LDLa"/>
    <property type="match status" value="4"/>
</dbReference>
<evidence type="ECO:0000313" key="18">
    <source>
        <dbReference type="Proteomes" id="UP000678393"/>
    </source>
</evidence>
<keyword evidence="5" id="KW-0677">Repeat</keyword>
<evidence type="ECO:0000256" key="9">
    <source>
        <dbReference type="ARBA" id="ARBA00023157"/>
    </source>
</evidence>
<dbReference type="InterPro" id="IPR016187">
    <property type="entry name" value="CTDL_fold"/>
</dbReference>
<feature type="transmembrane region" description="Helical" evidence="14">
    <location>
        <begin position="929"/>
        <end position="951"/>
    </location>
</feature>
<dbReference type="PROSITE" id="PS50262">
    <property type="entry name" value="G_PROTEIN_RECEP_F1_2"/>
    <property type="match status" value="1"/>
</dbReference>
<dbReference type="Gene3D" id="1.20.1070.10">
    <property type="entry name" value="Rhodopsin 7-helix transmembrane proteins"/>
    <property type="match status" value="1"/>
</dbReference>
<keyword evidence="3" id="KW-0433">Leucine-rich repeat</keyword>
<evidence type="ECO:0000256" key="2">
    <source>
        <dbReference type="ARBA" id="ARBA00022475"/>
    </source>
</evidence>
<dbReference type="InterPro" id="IPR001304">
    <property type="entry name" value="C-type_lectin-like"/>
</dbReference>
<feature type="transmembrane region" description="Helical" evidence="14">
    <location>
        <begin position="1050"/>
        <end position="1074"/>
    </location>
</feature>
<dbReference type="Gene3D" id="3.10.100.10">
    <property type="entry name" value="Mannose-Binding Protein A, subunit A"/>
    <property type="match status" value="1"/>
</dbReference>
<comment type="similarity">
    <text evidence="13">Belongs to the G-protein coupled receptor 1 family.</text>
</comment>
<dbReference type="GO" id="GO:0007189">
    <property type="term" value="P:adenylate cyclase-activating G protein-coupled receptor signaling pathway"/>
    <property type="evidence" value="ECO:0007669"/>
    <property type="project" value="TreeGrafter"/>
</dbReference>
<evidence type="ECO:0000256" key="11">
    <source>
        <dbReference type="ARBA" id="ARBA00023224"/>
    </source>
</evidence>
<dbReference type="CDD" id="cd00112">
    <property type="entry name" value="LDLa"/>
    <property type="match status" value="3"/>
</dbReference>
<feature type="transmembrane region" description="Helical" evidence="14">
    <location>
        <begin position="1094"/>
        <end position="1120"/>
    </location>
</feature>
<dbReference type="InterPro" id="IPR000276">
    <property type="entry name" value="GPCR_Rhodpsn"/>
</dbReference>
<evidence type="ECO:0000313" key="17">
    <source>
        <dbReference type="EMBL" id="CAG5125791.1"/>
    </source>
</evidence>
<dbReference type="PANTHER" id="PTHR24372:SF77">
    <property type="entry name" value="G-PROTEIN COUPLED RECEPTORS FAMILY 1 PROFILE DOMAIN-CONTAINING PROTEIN"/>
    <property type="match status" value="1"/>
</dbReference>
<dbReference type="Gene3D" id="4.10.400.10">
    <property type="entry name" value="Low-density Lipoprotein Receptor"/>
    <property type="match status" value="3"/>
</dbReference>
<organism evidence="17 18">
    <name type="scientific">Candidula unifasciata</name>
    <dbReference type="NCBI Taxonomy" id="100452"/>
    <lineage>
        <taxon>Eukaryota</taxon>
        <taxon>Metazoa</taxon>
        <taxon>Spiralia</taxon>
        <taxon>Lophotrochozoa</taxon>
        <taxon>Mollusca</taxon>
        <taxon>Gastropoda</taxon>
        <taxon>Heterobranchia</taxon>
        <taxon>Euthyneura</taxon>
        <taxon>Panpulmonata</taxon>
        <taxon>Eupulmonata</taxon>
        <taxon>Stylommatophora</taxon>
        <taxon>Helicina</taxon>
        <taxon>Helicoidea</taxon>
        <taxon>Geomitridae</taxon>
        <taxon>Candidula</taxon>
    </lineage>
</organism>
<dbReference type="InterPro" id="IPR001611">
    <property type="entry name" value="Leu-rich_rpt"/>
</dbReference>
<keyword evidence="6 14" id="KW-1133">Transmembrane helix</keyword>
<feature type="transmembrane region" description="Helical" evidence="14">
    <location>
        <begin position="1150"/>
        <end position="1170"/>
    </location>
</feature>
<dbReference type="Proteomes" id="UP000678393">
    <property type="component" value="Unassembled WGS sequence"/>
</dbReference>
<keyword evidence="2" id="KW-1003">Cell membrane</keyword>
<keyword evidence="7 13" id="KW-0297">G-protein coupled receptor</keyword>
<feature type="transmembrane region" description="Helical" evidence="14">
    <location>
        <begin position="1182"/>
        <end position="1203"/>
    </location>
</feature>
<gene>
    <name evidence="17" type="ORF">CUNI_LOCUS11349</name>
</gene>
<evidence type="ECO:0000256" key="5">
    <source>
        <dbReference type="ARBA" id="ARBA00022737"/>
    </source>
</evidence>
<protein>
    <recommendedName>
        <fullName evidence="19">G-protein coupled receptors family 1 profile domain-containing protein</fullName>
    </recommendedName>
</protein>
<feature type="domain" description="G-protein coupled receptors family 1 profile" evidence="16">
    <location>
        <begin position="941"/>
        <end position="1201"/>
    </location>
</feature>
<evidence type="ECO:0000256" key="8">
    <source>
        <dbReference type="ARBA" id="ARBA00023136"/>
    </source>
</evidence>
<evidence type="ECO:0000256" key="1">
    <source>
        <dbReference type="ARBA" id="ARBA00004651"/>
    </source>
</evidence>
<dbReference type="GO" id="GO:0009755">
    <property type="term" value="P:hormone-mediated signaling pathway"/>
    <property type="evidence" value="ECO:0007669"/>
    <property type="project" value="TreeGrafter"/>
</dbReference>
<dbReference type="CDD" id="cd00037">
    <property type="entry name" value="CLECT"/>
    <property type="match status" value="1"/>
</dbReference>
<evidence type="ECO:0000256" key="10">
    <source>
        <dbReference type="ARBA" id="ARBA00023170"/>
    </source>
</evidence>
<evidence type="ECO:0000256" key="12">
    <source>
        <dbReference type="PROSITE-ProRule" id="PRU00124"/>
    </source>
</evidence>
<dbReference type="Gene3D" id="3.80.10.10">
    <property type="entry name" value="Ribonuclease Inhibitor"/>
    <property type="match status" value="2"/>
</dbReference>
<dbReference type="GO" id="GO:0008528">
    <property type="term" value="F:G protein-coupled peptide receptor activity"/>
    <property type="evidence" value="ECO:0007669"/>
    <property type="project" value="TreeGrafter"/>
</dbReference>
<keyword evidence="18" id="KW-1185">Reference proteome</keyword>
<accession>A0A8S3ZFL0</accession>
<comment type="subcellular location">
    <subcellularLocation>
        <location evidence="1">Cell membrane</location>
        <topology evidence="1">Multi-pass membrane protein</topology>
    </subcellularLocation>
</comment>